<sequence>MEVRFFFGREDLRGSHLQILEGKLVAQLPTIRYSYTSKGQIKIESKESMRKRGLKSPDFADCLCILNHIRRKYYNRKPIDRKTFQPKAANRFFDHDGILRAGKLYDLEFGDTSRYQEF</sequence>
<gene>
    <name evidence="1" type="ORF">LCGC14_1679780</name>
</gene>
<accession>A0A0F9HPI0</accession>
<proteinExistence type="predicted"/>
<organism evidence="1">
    <name type="scientific">marine sediment metagenome</name>
    <dbReference type="NCBI Taxonomy" id="412755"/>
    <lineage>
        <taxon>unclassified sequences</taxon>
        <taxon>metagenomes</taxon>
        <taxon>ecological metagenomes</taxon>
    </lineage>
</organism>
<dbReference type="EMBL" id="LAZR01014538">
    <property type="protein sequence ID" value="KKM17037.1"/>
    <property type="molecule type" value="Genomic_DNA"/>
</dbReference>
<protein>
    <submittedName>
        <fullName evidence="1">Uncharacterized protein</fullName>
    </submittedName>
</protein>
<comment type="caution">
    <text evidence="1">The sequence shown here is derived from an EMBL/GenBank/DDBJ whole genome shotgun (WGS) entry which is preliminary data.</text>
</comment>
<name>A0A0F9HPI0_9ZZZZ</name>
<evidence type="ECO:0000313" key="1">
    <source>
        <dbReference type="EMBL" id="KKM17037.1"/>
    </source>
</evidence>
<reference evidence="1" key="1">
    <citation type="journal article" date="2015" name="Nature">
        <title>Complex archaea that bridge the gap between prokaryotes and eukaryotes.</title>
        <authorList>
            <person name="Spang A."/>
            <person name="Saw J.H."/>
            <person name="Jorgensen S.L."/>
            <person name="Zaremba-Niedzwiedzka K."/>
            <person name="Martijn J."/>
            <person name="Lind A.E."/>
            <person name="van Eijk R."/>
            <person name="Schleper C."/>
            <person name="Guy L."/>
            <person name="Ettema T.J."/>
        </authorList>
    </citation>
    <scope>NUCLEOTIDE SEQUENCE</scope>
</reference>
<dbReference type="Gene3D" id="3.30.420.240">
    <property type="match status" value="1"/>
</dbReference>
<dbReference type="AlphaFoldDB" id="A0A0F9HPI0"/>